<sequence>MQSLQAVDAGLQYGTIDQGYTVWIYKGTGLNGLYVCRINVVDTSVIQA</sequence>
<dbReference type="Proteomes" id="UP000572540">
    <property type="component" value="Unassembled WGS sequence"/>
</dbReference>
<name>A0A7Y9W3W1_9BURK</name>
<protein>
    <submittedName>
        <fullName evidence="1">Uncharacterized protein</fullName>
    </submittedName>
</protein>
<dbReference type="AlphaFoldDB" id="A0A7Y9W3W1"/>
<comment type="caution">
    <text evidence="1">The sequence shown here is derived from an EMBL/GenBank/DDBJ whole genome shotgun (WGS) entry which is preliminary data.</text>
</comment>
<evidence type="ECO:0000313" key="1">
    <source>
        <dbReference type="EMBL" id="NYH13811.1"/>
    </source>
</evidence>
<accession>A0A7Y9W3W1</accession>
<gene>
    <name evidence="1" type="ORF">GGD41_001039</name>
</gene>
<proteinExistence type="predicted"/>
<organism evidence="1 2">
    <name type="scientific">Paraburkholderia bryophila</name>
    <dbReference type="NCBI Taxonomy" id="420952"/>
    <lineage>
        <taxon>Bacteria</taxon>
        <taxon>Pseudomonadati</taxon>
        <taxon>Pseudomonadota</taxon>
        <taxon>Betaproteobacteria</taxon>
        <taxon>Burkholderiales</taxon>
        <taxon>Burkholderiaceae</taxon>
        <taxon>Paraburkholderia</taxon>
    </lineage>
</organism>
<dbReference type="EMBL" id="JACCAU010000001">
    <property type="protein sequence ID" value="NYH13811.1"/>
    <property type="molecule type" value="Genomic_DNA"/>
</dbReference>
<evidence type="ECO:0000313" key="2">
    <source>
        <dbReference type="Proteomes" id="UP000572540"/>
    </source>
</evidence>
<reference evidence="1 2" key="1">
    <citation type="submission" date="2020-07" db="EMBL/GenBank/DDBJ databases">
        <title>Exploring microbial biodiversity for novel pathways involved in the catabolism of aromatic compounds derived from lignin.</title>
        <authorList>
            <person name="Elkins J."/>
        </authorList>
    </citation>
    <scope>NUCLEOTIDE SEQUENCE [LARGE SCALE GENOMIC DNA]</scope>
    <source>
        <strain evidence="1 2">H2C3B</strain>
    </source>
</reference>